<organism evidence="1 2">
    <name type="scientific">Rubroshorea leprosula</name>
    <dbReference type="NCBI Taxonomy" id="152421"/>
    <lineage>
        <taxon>Eukaryota</taxon>
        <taxon>Viridiplantae</taxon>
        <taxon>Streptophyta</taxon>
        <taxon>Embryophyta</taxon>
        <taxon>Tracheophyta</taxon>
        <taxon>Spermatophyta</taxon>
        <taxon>Magnoliopsida</taxon>
        <taxon>eudicotyledons</taxon>
        <taxon>Gunneridae</taxon>
        <taxon>Pentapetalae</taxon>
        <taxon>rosids</taxon>
        <taxon>malvids</taxon>
        <taxon>Malvales</taxon>
        <taxon>Dipterocarpaceae</taxon>
        <taxon>Rubroshorea</taxon>
    </lineage>
</organism>
<dbReference type="Proteomes" id="UP001054252">
    <property type="component" value="Unassembled WGS sequence"/>
</dbReference>
<comment type="caution">
    <text evidence="1">The sequence shown here is derived from an EMBL/GenBank/DDBJ whole genome shotgun (WGS) entry which is preliminary data.</text>
</comment>
<evidence type="ECO:0000313" key="2">
    <source>
        <dbReference type="Proteomes" id="UP001054252"/>
    </source>
</evidence>
<evidence type="ECO:0000313" key="1">
    <source>
        <dbReference type="EMBL" id="GKV39326.1"/>
    </source>
</evidence>
<dbReference type="EMBL" id="BPVZ01000133">
    <property type="protein sequence ID" value="GKV39326.1"/>
    <property type="molecule type" value="Genomic_DNA"/>
</dbReference>
<keyword evidence="2" id="KW-1185">Reference proteome</keyword>
<protein>
    <submittedName>
        <fullName evidence="1">Uncharacterized protein</fullName>
    </submittedName>
</protein>
<name>A0AAV5LRL1_9ROSI</name>
<accession>A0AAV5LRL1</accession>
<proteinExistence type="predicted"/>
<gene>
    <name evidence="1" type="ORF">SLEP1_g47113</name>
</gene>
<sequence>MIPLQDATSDIELPRRSLLVEFTCDECGETVKEQGGSSIDWPINADLFM</sequence>
<reference evidence="1 2" key="1">
    <citation type="journal article" date="2021" name="Commun. Biol.">
        <title>The genome of Shorea leprosula (Dipterocarpaceae) highlights the ecological relevance of drought in aseasonal tropical rainforests.</title>
        <authorList>
            <person name="Ng K.K.S."/>
            <person name="Kobayashi M.J."/>
            <person name="Fawcett J.A."/>
            <person name="Hatakeyama M."/>
            <person name="Paape T."/>
            <person name="Ng C.H."/>
            <person name="Ang C.C."/>
            <person name="Tnah L.H."/>
            <person name="Lee C.T."/>
            <person name="Nishiyama T."/>
            <person name="Sese J."/>
            <person name="O'Brien M.J."/>
            <person name="Copetti D."/>
            <person name="Mohd Noor M.I."/>
            <person name="Ong R.C."/>
            <person name="Putra M."/>
            <person name="Sireger I.Z."/>
            <person name="Indrioko S."/>
            <person name="Kosugi Y."/>
            <person name="Izuno A."/>
            <person name="Isagi Y."/>
            <person name="Lee S.L."/>
            <person name="Shimizu K.K."/>
        </authorList>
    </citation>
    <scope>NUCLEOTIDE SEQUENCE [LARGE SCALE GENOMIC DNA]</scope>
    <source>
        <strain evidence="1">214</strain>
    </source>
</reference>
<dbReference type="AlphaFoldDB" id="A0AAV5LRL1"/>